<name>A0A8E0SZZ1_PLESH</name>
<dbReference type="Pfam" id="PF13528">
    <property type="entry name" value="Glyco_trans_1_3"/>
    <property type="match status" value="1"/>
</dbReference>
<evidence type="ECO:0000313" key="2">
    <source>
        <dbReference type="Proteomes" id="UP000664658"/>
    </source>
</evidence>
<evidence type="ECO:0000313" key="1">
    <source>
        <dbReference type="EMBL" id="MBO1107870.1"/>
    </source>
</evidence>
<dbReference type="Proteomes" id="UP000664658">
    <property type="component" value="Unassembled WGS sequence"/>
</dbReference>
<dbReference type="EMBL" id="JAFNAA010000005">
    <property type="protein sequence ID" value="MBO1107870.1"/>
    <property type="molecule type" value="Genomic_DNA"/>
</dbReference>
<evidence type="ECO:0008006" key="3">
    <source>
        <dbReference type="Google" id="ProtNLM"/>
    </source>
</evidence>
<gene>
    <name evidence="1" type="ORF">J2R62_06480</name>
</gene>
<reference evidence="1" key="1">
    <citation type="submission" date="2021-03" db="EMBL/GenBank/DDBJ databases">
        <title>Plesiomonas shigelloides zfcc0051, isolated from zebrafish feces.</title>
        <authorList>
            <person name="Vanderhoek Z."/>
            <person name="Gaulke C."/>
        </authorList>
    </citation>
    <scope>NUCLEOTIDE SEQUENCE</scope>
    <source>
        <strain evidence="1">Zfcc0051</strain>
    </source>
</reference>
<proteinExistence type="predicted"/>
<protein>
    <recommendedName>
        <fullName evidence="3">Glycosyltransferase</fullName>
    </recommendedName>
</protein>
<dbReference type="NCBIfam" id="TIGR00661">
    <property type="entry name" value="MJ1255"/>
    <property type="match status" value="1"/>
</dbReference>
<accession>A0A8E0SZZ1</accession>
<dbReference type="RefSeq" id="WP_152135742.1">
    <property type="nucleotide sequence ID" value="NZ_JAFNAA010000005.1"/>
</dbReference>
<dbReference type="Gene3D" id="3.40.50.2000">
    <property type="entry name" value="Glycogen Phosphorylase B"/>
    <property type="match status" value="1"/>
</dbReference>
<sequence>MKLLYGIQGTGNGHLSRARELVPALRAQGIRVDVLCSGRAADAYFDMQVFGAYQVRRGLSFITRAGRVDMRQTWQHNRLREFMRDVRALDVGSYDAVLSDFEPVSAWAARRAGVPSLSVSHQAAFLAPIPTEGDNAFNRLLMRQFAPVQHSVGLHWFHYNHPILPPIIATRCTDAVTDNGRVLVYLPFESLSEISAWLQQCPQTGFDCFHPEVKSEIVIKNIRLKPLSLHGFRRALTACHGVIANAGFELPSEAMVLGKKLLLKPLYGQFEQQSNVLALELLGLATRLFTLDTPSLLRWLASPAAGRVCFPDVAQAVAAWVAEGHWDFPARLSQQLWQAVRFPCGVAENVQSWLPDSSAVMTSPLSST</sequence>
<organism evidence="1 2">
    <name type="scientific">Plesiomonas shigelloides</name>
    <name type="common">Aeromonas shigelloides</name>
    <dbReference type="NCBI Taxonomy" id="703"/>
    <lineage>
        <taxon>Bacteria</taxon>
        <taxon>Pseudomonadati</taxon>
        <taxon>Pseudomonadota</taxon>
        <taxon>Gammaproteobacteria</taxon>
        <taxon>Enterobacterales</taxon>
        <taxon>Enterobacteriaceae</taxon>
        <taxon>Plesiomonas</taxon>
    </lineage>
</organism>
<dbReference type="AlphaFoldDB" id="A0A8E0SZZ1"/>
<comment type="caution">
    <text evidence="1">The sequence shown here is derived from an EMBL/GenBank/DDBJ whole genome shotgun (WGS) entry which is preliminary data.</text>
</comment>
<dbReference type="SUPFAM" id="SSF53756">
    <property type="entry name" value="UDP-Glycosyltransferase/glycogen phosphorylase"/>
    <property type="match status" value="1"/>
</dbReference>
<dbReference type="InterPro" id="IPR005262">
    <property type="entry name" value="MJ1255-like"/>
</dbReference>